<dbReference type="SMART" id="SM00829">
    <property type="entry name" value="PKS_ER"/>
    <property type="match status" value="1"/>
</dbReference>
<evidence type="ECO:0000256" key="4">
    <source>
        <dbReference type="ARBA" id="ARBA00022833"/>
    </source>
</evidence>
<dbReference type="CDD" id="cd08297">
    <property type="entry name" value="CAD3"/>
    <property type="match status" value="1"/>
</dbReference>
<dbReference type="InterPro" id="IPR013149">
    <property type="entry name" value="ADH-like_C"/>
</dbReference>
<dbReference type="PANTHER" id="PTHR42940">
    <property type="entry name" value="ALCOHOL DEHYDROGENASE 1-RELATED"/>
    <property type="match status" value="1"/>
</dbReference>
<dbReference type="GO" id="GO:0004022">
    <property type="term" value="F:alcohol dehydrogenase (NAD+) activity"/>
    <property type="evidence" value="ECO:0007669"/>
    <property type="project" value="TreeGrafter"/>
</dbReference>
<evidence type="ECO:0000256" key="3">
    <source>
        <dbReference type="ARBA" id="ARBA00022723"/>
    </source>
</evidence>
<dbReference type="InterPro" id="IPR036291">
    <property type="entry name" value="NAD(P)-bd_dom_sf"/>
</dbReference>
<evidence type="ECO:0000256" key="1">
    <source>
        <dbReference type="ARBA" id="ARBA00001947"/>
    </source>
</evidence>
<gene>
    <name evidence="9" type="ORF">AJ79_06637</name>
</gene>
<dbReference type="InterPro" id="IPR011032">
    <property type="entry name" value="GroES-like_sf"/>
</dbReference>
<evidence type="ECO:0000313" key="10">
    <source>
        <dbReference type="Proteomes" id="UP000223968"/>
    </source>
</evidence>
<keyword evidence="5" id="KW-0560">Oxidoreductase</keyword>
<organism evidence="9 10">
    <name type="scientific">Helicocarpus griseus UAMH5409</name>
    <dbReference type="NCBI Taxonomy" id="1447875"/>
    <lineage>
        <taxon>Eukaryota</taxon>
        <taxon>Fungi</taxon>
        <taxon>Dikarya</taxon>
        <taxon>Ascomycota</taxon>
        <taxon>Pezizomycotina</taxon>
        <taxon>Eurotiomycetes</taxon>
        <taxon>Eurotiomycetidae</taxon>
        <taxon>Onygenales</taxon>
        <taxon>Ajellomycetaceae</taxon>
        <taxon>Helicocarpus</taxon>
    </lineage>
</organism>
<comment type="cofactor">
    <cofactor evidence="1 7">
        <name>Zn(2+)</name>
        <dbReference type="ChEBI" id="CHEBI:29105"/>
    </cofactor>
</comment>
<dbReference type="OrthoDB" id="1879366at2759"/>
<protein>
    <recommendedName>
        <fullName evidence="8">Enoyl reductase (ER) domain-containing protein</fullName>
    </recommendedName>
</protein>
<dbReference type="Gene3D" id="3.40.50.720">
    <property type="entry name" value="NAD(P)-binding Rossmann-like Domain"/>
    <property type="match status" value="1"/>
</dbReference>
<keyword evidence="3 7" id="KW-0479">Metal-binding</keyword>
<dbReference type="Pfam" id="PF08240">
    <property type="entry name" value="ADH_N"/>
    <property type="match status" value="1"/>
</dbReference>
<dbReference type="PANTHER" id="PTHR42940:SF1">
    <property type="entry name" value="ENOYL REDUCTASE (ER) DOMAIN-CONTAINING PROTEIN"/>
    <property type="match status" value="1"/>
</dbReference>
<comment type="caution">
    <text evidence="9">The sequence shown here is derived from an EMBL/GenBank/DDBJ whole genome shotgun (WGS) entry which is preliminary data.</text>
</comment>
<evidence type="ECO:0000256" key="7">
    <source>
        <dbReference type="RuleBase" id="RU361277"/>
    </source>
</evidence>
<dbReference type="GO" id="GO:0008270">
    <property type="term" value="F:zinc ion binding"/>
    <property type="evidence" value="ECO:0007669"/>
    <property type="project" value="InterPro"/>
</dbReference>
<dbReference type="SUPFAM" id="SSF50129">
    <property type="entry name" value="GroES-like"/>
    <property type="match status" value="1"/>
</dbReference>
<dbReference type="GO" id="GO:0005737">
    <property type="term" value="C:cytoplasm"/>
    <property type="evidence" value="ECO:0007669"/>
    <property type="project" value="TreeGrafter"/>
</dbReference>
<dbReference type="PROSITE" id="PS00059">
    <property type="entry name" value="ADH_ZINC"/>
    <property type="match status" value="1"/>
</dbReference>
<evidence type="ECO:0000256" key="5">
    <source>
        <dbReference type="ARBA" id="ARBA00023002"/>
    </source>
</evidence>
<dbReference type="SUPFAM" id="SSF51735">
    <property type="entry name" value="NAD(P)-binding Rossmann-fold domains"/>
    <property type="match status" value="1"/>
</dbReference>
<keyword evidence="6" id="KW-0520">NAD</keyword>
<name>A0A2B7XBE5_9EURO</name>
<evidence type="ECO:0000256" key="6">
    <source>
        <dbReference type="ARBA" id="ARBA00023027"/>
    </source>
</evidence>
<evidence type="ECO:0000259" key="8">
    <source>
        <dbReference type="SMART" id="SM00829"/>
    </source>
</evidence>
<sequence length="365" mass="38977">MDDKTAVPSFEIPKTCKAGVVVNEGPNFSVRVEEVPVPEPGPDEVLLKLNITGLCYSDIHYMLGDLGIGTMAANGVRSPGHEGAGVVVKVGSNVKNMKVGDRGGVKPMWDTCGSCEMCWSDTETHCSKSVSTGFQVAGTYQQYITSPARYMSPIPDGVPDEIAAPIMCSASTIYGSLEQSQLQAGNWAVFPGGGGGVGIQGVQLARAMGMRPIAIDTGEAKRKLCLEMGAEHFVDFRETKDVVAEVVRLTDGLGAHGVFVTAPQAYKDAVALTGRRVKSKVMCIGLPPAGSCFLGAEPGAIIFKRLVISGTLVGSMRDTDRALDFARRGLLKPIYEKWPIDKLPEAVEKLRRNEVPGRCIVDFNL</sequence>
<dbReference type="AlphaFoldDB" id="A0A2B7XBE5"/>
<accession>A0A2B7XBE5</accession>
<keyword evidence="4 7" id="KW-0862">Zinc</keyword>
<reference evidence="9 10" key="1">
    <citation type="submission" date="2017-10" db="EMBL/GenBank/DDBJ databases">
        <title>Comparative genomics in systemic dimorphic fungi from Ajellomycetaceae.</title>
        <authorList>
            <person name="Munoz J.F."/>
            <person name="Mcewen J.G."/>
            <person name="Clay O.K."/>
            <person name="Cuomo C.A."/>
        </authorList>
    </citation>
    <scope>NUCLEOTIDE SEQUENCE [LARGE SCALE GENOMIC DNA]</scope>
    <source>
        <strain evidence="9 10">UAMH5409</strain>
    </source>
</reference>
<dbReference type="Gene3D" id="3.90.180.10">
    <property type="entry name" value="Medium-chain alcohol dehydrogenases, catalytic domain"/>
    <property type="match status" value="1"/>
</dbReference>
<comment type="similarity">
    <text evidence="2 7">Belongs to the zinc-containing alcohol dehydrogenase family.</text>
</comment>
<evidence type="ECO:0000256" key="2">
    <source>
        <dbReference type="ARBA" id="ARBA00008072"/>
    </source>
</evidence>
<dbReference type="InterPro" id="IPR013154">
    <property type="entry name" value="ADH-like_N"/>
</dbReference>
<proteinExistence type="inferred from homology"/>
<feature type="domain" description="Enoyl reductase (ER)" evidence="8">
    <location>
        <begin position="25"/>
        <end position="361"/>
    </location>
</feature>
<keyword evidence="10" id="KW-1185">Reference proteome</keyword>
<dbReference type="Proteomes" id="UP000223968">
    <property type="component" value="Unassembled WGS sequence"/>
</dbReference>
<evidence type="ECO:0000313" key="9">
    <source>
        <dbReference type="EMBL" id="PGH06103.1"/>
    </source>
</evidence>
<dbReference type="FunFam" id="3.40.50.720:FF:000039">
    <property type="entry name" value="Alcohol dehydrogenase AdhP"/>
    <property type="match status" value="1"/>
</dbReference>
<dbReference type="InterPro" id="IPR020843">
    <property type="entry name" value="ER"/>
</dbReference>
<dbReference type="Pfam" id="PF00107">
    <property type="entry name" value="ADH_zinc_N"/>
    <property type="match status" value="1"/>
</dbReference>
<dbReference type="EMBL" id="PDNB01000120">
    <property type="protein sequence ID" value="PGH06103.1"/>
    <property type="molecule type" value="Genomic_DNA"/>
</dbReference>
<dbReference type="STRING" id="1447875.A0A2B7XBE5"/>
<dbReference type="InterPro" id="IPR002328">
    <property type="entry name" value="ADH_Zn_CS"/>
</dbReference>